<dbReference type="SUPFAM" id="SSF54171">
    <property type="entry name" value="DNA-binding domain"/>
    <property type="match status" value="1"/>
</dbReference>
<protein>
    <recommendedName>
        <fullName evidence="7">AP2/ERF domain-containing protein</fullName>
    </recommendedName>
</protein>
<dbReference type="Proteomes" id="UP001222027">
    <property type="component" value="Unassembled WGS sequence"/>
</dbReference>
<dbReference type="InterPro" id="IPR016177">
    <property type="entry name" value="DNA-bd_dom_sf"/>
</dbReference>
<evidence type="ECO:0000256" key="5">
    <source>
        <dbReference type="ARBA" id="ARBA00023242"/>
    </source>
</evidence>
<comment type="subcellular location">
    <subcellularLocation>
        <location evidence="1">Nucleus</location>
    </subcellularLocation>
</comment>
<evidence type="ECO:0000256" key="4">
    <source>
        <dbReference type="ARBA" id="ARBA00023163"/>
    </source>
</evidence>
<dbReference type="Gene3D" id="3.30.730.10">
    <property type="entry name" value="AP2/ERF domain"/>
    <property type="match status" value="1"/>
</dbReference>
<dbReference type="SMART" id="SM00380">
    <property type="entry name" value="AP2"/>
    <property type="match status" value="1"/>
</dbReference>
<name>A0AAV8R4P0_ENSVE</name>
<dbReference type="PANTHER" id="PTHR31190:SF173">
    <property type="entry name" value="PATHOGENESIS-RELATED GENES TRANSCRIPTIONAL ACTIVATOR PTI5"/>
    <property type="match status" value="1"/>
</dbReference>
<dbReference type="GO" id="GO:0009873">
    <property type="term" value="P:ethylene-activated signaling pathway"/>
    <property type="evidence" value="ECO:0007669"/>
    <property type="project" value="InterPro"/>
</dbReference>
<evidence type="ECO:0000256" key="2">
    <source>
        <dbReference type="ARBA" id="ARBA00023015"/>
    </source>
</evidence>
<evidence type="ECO:0000259" key="7">
    <source>
        <dbReference type="PROSITE" id="PS51032"/>
    </source>
</evidence>
<dbReference type="PANTHER" id="PTHR31190">
    <property type="entry name" value="DNA-BINDING DOMAIN"/>
    <property type="match status" value="1"/>
</dbReference>
<dbReference type="FunFam" id="3.30.730.10:FF:000001">
    <property type="entry name" value="Ethylene-responsive transcription factor 2"/>
    <property type="match status" value="1"/>
</dbReference>
<dbReference type="InterPro" id="IPR001471">
    <property type="entry name" value="AP2/ERF_dom"/>
</dbReference>
<organism evidence="8 9">
    <name type="scientific">Ensete ventricosum</name>
    <name type="common">Abyssinian banana</name>
    <name type="synonym">Musa ensete</name>
    <dbReference type="NCBI Taxonomy" id="4639"/>
    <lineage>
        <taxon>Eukaryota</taxon>
        <taxon>Viridiplantae</taxon>
        <taxon>Streptophyta</taxon>
        <taxon>Embryophyta</taxon>
        <taxon>Tracheophyta</taxon>
        <taxon>Spermatophyta</taxon>
        <taxon>Magnoliopsida</taxon>
        <taxon>Liliopsida</taxon>
        <taxon>Zingiberales</taxon>
        <taxon>Musaceae</taxon>
        <taxon>Ensete</taxon>
    </lineage>
</organism>
<evidence type="ECO:0000256" key="6">
    <source>
        <dbReference type="SAM" id="MobiDB-lite"/>
    </source>
</evidence>
<evidence type="ECO:0000313" key="9">
    <source>
        <dbReference type="Proteomes" id="UP001222027"/>
    </source>
</evidence>
<proteinExistence type="predicted"/>
<dbReference type="GO" id="GO:0005634">
    <property type="term" value="C:nucleus"/>
    <property type="evidence" value="ECO:0007669"/>
    <property type="project" value="UniProtKB-SubCell"/>
</dbReference>
<feature type="compositionally biased region" description="Acidic residues" evidence="6">
    <location>
        <begin position="1"/>
        <end position="10"/>
    </location>
</feature>
<keyword evidence="5" id="KW-0539">Nucleus</keyword>
<accession>A0AAV8R4P0</accession>
<sequence length="189" mass="19852">MRIMAGDEDCTQTQLPFNENDSQDVVLFEVLREASVETPAPPPPPPPPLPSSSSTSDDSGSGPARRRTGKYRGVRRRPWGKFAAEIRDSSRHGARLWLGTFDTAEAAAMAYDRAAFRMRGAKALLNFPLALALASGAPAVGSQGTALGGSAAVPGTVEPQNPRPDLSAGLLEASNAGESAKSVVLNRQL</sequence>
<feature type="compositionally biased region" description="Basic residues" evidence="6">
    <location>
        <begin position="64"/>
        <end position="74"/>
    </location>
</feature>
<feature type="domain" description="AP2/ERF" evidence="7">
    <location>
        <begin position="70"/>
        <end position="128"/>
    </location>
</feature>
<dbReference type="EMBL" id="JAQQAF010000004">
    <property type="protein sequence ID" value="KAJ8494085.1"/>
    <property type="molecule type" value="Genomic_DNA"/>
</dbReference>
<dbReference type="PROSITE" id="PS51032">
    <property type="entry name" value="AP2_ERF"/>
    <property type="match status" value="1"/>
</dbReference>
<dbReference type="AlphaFoldDB" id="A0AAV8R4P0"/>
<gene>
    <name evidence="8" type="ORF">OPV22_015806</name>
</gene>
<feature type="compositionally biased region" description="Pro residues" evidence="6">
    <location>
        <begin position="39"/>
        <end position="50"/>
    </location>
</feature>
<evidence type="ECO:0000256" key="3">
    <source>
        <dbReference type="ARBA" id="ARBA00023125"/>
    </source>
</evidence>
<dbReference type="CDD" id="cd00018">
    <property type="entry name" value="AP2"/>
    <property type="match status" value="1"/>
</dbReference>
<dbReference type="GO" id="GO:0003700">
    <property type="term" value="F:DNA-binding transcription factor activity"/>
    <property type="evidence" value="ECO:0007669"/>
    <property type="project" value="InterPro"/>
</dbReference>
<keyword evidence="9" id="KW-1185">Reference proteome</keyword>
<evidence type="ECO:0000256" key="1">
    <source>
        <dbReference type="ARBA" id="ARBA00004123"/>
    </source>
</evidence>
<dbReference type="InterPro" id="IPR044808">
    <property type="entry name" value="ERF_plant"/>
</dbReference>
<feature type="region of interest" description="Disordered" evidence="6">
    <location>
        <begin position="152"/>
        <end position="189"/>
    </location>
</feature>
<keyword evidence="2" id="KW-0805">Transcription regulation</keyword>
<feature type="region of interest" description="Disordered" evidence="6">
    <location>
        <begin position="1"/>
        <end position="74"/>
    </location>
</feature>
<dbReference type="Pfam" id="PF00847">
    <property type="entry name" value="AP2"/>
    <property type="match status" value="1"/>
</dbReference>
<reference evidence="8 9" key="1">
    <citation type="submission" date="2022-12" db="EMBL/GenBank/DDBJ databases">
        <title>Chromosome-scale assembly of the Ensete ventricosum genome.</title>
        <authorList>
            <person name="Dussert Y."/>
            <person name="Stocks J."/>
            <person name="Wendawek A."/>
            <person name="Woldeyes F."/>
            <person name="Nichols R.A."/>
            <person name="Borrell J.S."/>
        </authorList>
    </citation>
    <scope>NUCLEOTIDE SEQUENCE [LARGE SCALE GENOMIC DNA]</scope>
    <source>
        <strain evidence="9">cv. Maze</strain>
        <tissue evidence="8">Seeds</tissue>
    </source>
</reference>
<dbReference type="GO" id="GO:0003677">
    <property type="term" value="F:DNA binding"/>
    <property type="evidence" value="ECO:0007669"/>
    <property type="project" value="UniProtKB-KW"/>
</dbReference>
<feature type="compositionally biased region" description="Polar residues" evidence="6">
    <location>
        <begin position="11"/>
        <end position="20"/>
    </location>
</feature>
<dbReference type="InterPro" id="IPR036955">
    <property type="entry name" value="AP2/ERF_dom_sf"/>
</dbReference>
<keyword evidence="3" id="KW-0238">DNA-binding</keyword>
<keyword evidence="4" id="KW-0804">Transcription</keyword>
<feature type="compositionally biased region" description="Low complexity" evidence="6">
    <location>
        <begin position="51"/>
        <end position="63"/>
    </location>
</feature>
<evidence type="ECO:0000313" key="8">
    <source>
        <dbReference type="EMBL" id="KAJ8494085.1"/>
    </source>
</evidence>
<dbReference type="PRINTS" id="PR00367">
    <property type="entry name" value="ETHRSPELEMNT"/>
</dbReference>
<comment type="caution">
    <text evidence="8">The sequence shown here is derived from an EMBL/GenBank/DDBJ whole genome shotgun (WGS) entry which is preliminary data.</text>
</comment>